<evidence type="ECO:0000256" key="3">
    <source>
        <dbReference type="PROSITE-ProRule" id="PRU00023"/>
    </source>
</evidence>
<proteinExistence type="predicted"/>
<dbReference type="InParanoid" id="A0A4W3JA48"/>
<dbReference type="PROSITE" id="PS50088">
    <property type="entry name" value="ANK_REPEAT"/>
    <property type="match status" value="1"/>
</dbReference>
<organism evidence="4 5">
    <name type="scientific">Callorhinchus milii</name>
    <name type="common">Ghost shark</name>
    <dbReference type="NCBI Taxonomy" id="7868"/>
    <lineage>
        <taxon>Eukaryota</taxon>
        <taxon>Metazoa</taxon>
        <taxon>Chordata</taxon>
        <taxon>Craniata</taxon>
        <taxon>Vertebrata</taxon>
        <taxon>Chondrichthyes</taxon>
        <taxon>Holocephali</taxon>
        <taxon>Chimaeriformes</taxon>
        <taxon>Callorhinchidae</taxon>
        <taxon>Callorhinchus</taxon>
    </lineage>
</organism>
<name>A0A4W3JA48_CALMI</name>
<reference evidence="5" key="2">
    <citation type="journal article" date="2007" name="PLoS Biol.">
        <title>Survey sequencing and comparative analysis of the elephant shark (Callorhinchus milii) genome.</title>
        <authorList>
            <person name="Venkatesh B."/>
            <person name="Kirkness E.F."/>
            <person name="Loh Y.H."/>
            <person name="Halpern A.L."/>
            <person name="Lee A.P."/>
            <person name="Johnson J."/>
            <person name="Dandona N."/>
            <person name="Viswanathan L.D."/>
            <person name="Tay A."/>
            <person name="Venter J.C."/>
            <person name="Strausberg R.L."/>
            <person name="Brenner S."/>
        </authorList>
    </citation>
    <scope>NUCLEOTIDE SEQUENCE [LARGE SCALE GENOMIC DNA]</scope>
</reference>
<dbReference type="Gene3D" id="1.25.40.20">
    <property type="entry name" value="Ankyrin repeat-containing domain"/>
    <property type="match status" value="1"/>
</dbReference>
<dbReference type="PANTHER" id="PTHR24201:SF0">
    <property type="entry name" value="ANKYRIN REPEAT DOMAIN-CONTAINING PROTEIN 37"/>
    <property type="match status" value="1"/>
</dbReference>
<evidence type="ECO:0000256" key="1">
    <source>
        <dbReference type="ARBA" id="ARBA00022737"/>
    </source>
</evidence>
<dbReference type="Pfam" id="PF12796">
    <property type="entry name" value="Ank_2"/>
    <property type="match status" value="1"/>
</dbReference>
<reference evidence="4" key="4">
    <citation type="submission" date="2025-08" db="UniProtKB">
        <authorList>
            <consortium name="Ensembl"/>
        </authorList>
    </citation>
    <scope>IDENTIFICATION</scope>
</reference>
<protein>
    <submittedName>
        <fullName evidence="4">Ankyrin repeat domain 37</fullName>
    </submittedName>
</protein>
<reference evidence="4" key="5">
    <citation type="submission" date="2025-09" db="UniProtKB">
        <authorList>
            <consortium name="Ensembl"/>
        </authorList>
    </citation>
    <scope>IDENTIFICATION</scope>
</reference>
<dbReference type="PANTHER" id="PTHR24201">
    <property type="entry name" value="ANK_REP_REGION DOMAIN-CONTAINING PROTEIN"/>
    <property type="match status" value="1"/>
</dbReference>
<evidence type="ECO:0000313" key="5">
    <source>
        <dbReference type="Proteomes" id="UP000314986"/>
    </source>
</evidence>
<evidence type="ECO:0000313" key="4">
    <source>
        <dbReference type="Ensembl" id="ENSCMIP00000034973.1"/>
    </source>
</evidence>
<evidence type="ECO:0000256" key="2">
    <source>
        <dbReference type="ARBA" id="ARBA00023043"/>
    </source>
</evidence>
<dbReference type="Ensembl" id="ENSCMIT00000035495.1">
    <property type="protein sequence ID" value="ENSCMIP00000034973.1"/>
    <property type="gene ID" value="ENSCMIG00000014827.1"/>
</dbReference>
<feature type="repeat" description="ANK" evidence="3">
    <location>
        <begin position="29"/>
        <end position="61"/>
    </location>
</feature>
<dbReference type="PROSITE" id="PS50297">
    <property type="entry name" value="ANK_REP_REGION"/>
    <property type="match status" value="1"/>
</dbReference>
<reference evidence="5" key="3">
    <citation type="journal article" date="2014" name="Nature">
        <title>Elephant shark genome provides unique insights into gnathostome evolution.</title>
        <authorList>
            <consortium name="International Elephant Shark Genome Sequencing Consortium"/>
            <person name="Venkatesh B."/>
            <person name="Lee A.P."/>
            <person name="Ravi V."/>
            <person name="Maurya A.K."/>
            <person name="Lian M.M."/>
            <person name="Swann J.B."/>
            <person name="Ohta Y."/>
            <person name="Flajnik M.F."/>
            <person name="Sutoh Y."/>
            <person name="Kasahara M."/>
            <person name="Hoon S."/>
            <person name="Gangu V."/>
            <person name="Roy S.W."/>
            <person name="Irimia M."/>
            <person name="Korzh V."/>
            <person name="Kondrychyn I."/>
            <person name="Lim Z.W."/>
            <person name="Tay B.H."/>
            <person name="Tohari S."/>
            <person name="Kong K.W."/>
            <person name="Ho S."/>
            <person name="Lorente-Galdos B."/>
            <person name="Quilez J."/>
            <person name="Marques-Bonet T."/>
            <person name="Raney B.J."/>
            <person name="Ingham P.W."/>
            <person name="Tay A."/>
            <person name="Hillier L.W."/>
            <person name="Minx P."/>
            <person name="Boehm T."/>
            <person name="Wilson R.K."/>
            <person name="Brenner S."/>
            <person name="Warren W.C."/>
        </authorList>
    </citation>
    <scope>NUCLEOTIDE SEQUENCE [LARGE SCALE GENOMIC DNA]</scope>
</reference>
<dbReference type="OMA" id="CDNDESI"/>
<dbReference type="AlphaFoldDB" id="A0A4W3JA48"/>
<dbReference type="GO" id="GO:0005737">
    <property type="term" value="C:cytoplasm"/>
    <property type="evidence" value="ECO:0007669"/>
    <property type="project" value="TreeGrafter"/>
</dbReference>
<reference evidence="5" key="1">
    <citation type="journal article" date="2006" name="Science">
        <title>Ancient noncoding elements conserved in the human genome.</title>
        <authorList>
            <person name="Venkatesh B."/>
            <person name="Kirkness E.F."/>
            <person name="Loh Y.H."/>
            <person name="Halpern A.L."/>
            <person name="Lee A.P."/>
            <person name="Johnson J."/>
            <person name="Dandona N."/>
            <person name="Viswanathan L.D."/>
            <person name="Tay A."/>
            <person name="Venter J.C."/>
            <person name="Strausberg R.L."/>
            <person name="Brenner S."/>
        </authorList>
    </citation>
    <scope>NUCLEOTIDE SEQUENCE [LARGE SCALE GENOMIC DNA]</scope>
</reference>
<dbReference type="InterPro" id="IPR036770">
    <property type="entry name" value="Ankyrin_rpt-contain_sf"/>
</dbReference>
<keyword evidence="5" id="KW-1185">Reference proteome</keyword>
<sequence length="195" mass="20868">MILLDYNPEVECLNELMQAGTAVNSPGCLGQTPAHLAAFGGQAYCLLWFLHAGTDVNQQDDLGEAAIHKAAKTGSLQCISLLVASAARIELCNCAGQTAEDLALSHGHADCVNFLATIRTTRSTQPQLHDGQLPANSRDRGGLVHRPAGYKRMCGVFEADKKKAKIDGIQQSNKEFCKGGRTEHLLSLQEPSIAV</sequence>
<dbReference type="GeneTree" id="ENSGT00940000154216"/>
<dbReference type="SUPFAM" id="SSF48403">
    <property type="entry name" value="Ankyrin repeat"/>
    <property type="match status" value="1"/>
</dbReference>
<dbReference type="InterPro" id="IPR050776">
    <property type="entry name" value="Ank_Repeat/CDKN_Inhibitor"/>
</dbReference>
<dbReference type="STRING" id="7868.ENSCMIP00000034973"/>
<keyword evidence="1" id="KW-0677">Repeat</keyword>
<accession>A0A4W3JA48</accession>
<dbReference type="SMART" id="SM00248">
    <property type="entry name" value="ANK"/>
    <property type="match status" value="3"/>
</dbReference>
<dbReference type="InterPro" id="IPR002110">
    <property type="entry name" value="Ankyrin_rpt"/>
</dbReference>
<keyword evidence="2 3" id="KW-0040">ANK repeat</keyword>
<dbReference type="Proteomes" id="UP000314986">
    <property type="component" value="Unassembled WGS sequence"/>
</dbReference>
<gene>
    <name evidence="4" type="primary">ankrd37</name>
</gene>